<proteinExistence type="predicted"/>
<organism evidence="1 2">
    <name type="scientific">Achromobacter denitrificans</name>
    <name type="common">Alcaligenes denitrificans</name>
    <dbReference type="NCBI Taxonomy" id="32002"/>
    <lineage>
        <taxon>Bacteria</taxon>
        <taxon>Pseudomonadati</taxon>
        <taxon>Pseudomonadota</taxon>
        <taxon>Betaproteobacteria</taxon>
        <taxon>Burkholderiales</taxon>
        <taxon>Alcaligenaceae</taxon>
        <taxon>Achromobacter</taxon>
    </lineage>
</organism>
<evidence type="ECO:0000313" key="2">
    <source>
        <dbReference type="Proteomes" id="UP000509782"/>
    </source>
</evidence>
<reference evidence="1 2" key="1">
    <citation type="submission" date="2020-05" db="EMBL/GenBank/DDBJ databases">
        <title>FDA dAtabase for Regulatory Grade micrObial Sequences (FDA-ARGOS): Supporting development and validation of Infectious Disease Dx tests.</title>
        <authorList>
            <person name="Sproer C."/>
            <person name="Gronow S."/>
            <person name="Severitt S."/>
            <person name="Schroder I."/>
            <person name="Tallon L."/>
            <person name="Sadzewicz L."/>
            <person name="Zhao X."/>
            <person name="Vavikolanu K."/>
            <person name="Mehta A."/>
            <person name="Aluvathingal J."/>
            <person name="Nadendla S."/>
            <person name="Myers T."/>
            <person name="Yan Y."/>
            <person name="Sichtig H."/>
        </authorList>
    </citation>
    <scope>NUCLEOTIDE SEQUENCE [LARGE SCALE GENOMIC DNA]</scope>
    <source>
        <strain evidence="1 2">FDAARGOS_787</strain>
    </source>
</reference>
<dbReference type="Proteomes" id="UP000509782">
    <property type="component" value="Chromosome"/>
</dbReference>
<protein>
    <submittedName>
        <fullName evidence="1">Uncharacterized protein</fullName>
    </submittedName>
</protein>
<gene>
    <name evidence="1" type="ORF">FOC81_10255</name>
</gene>
<sequence>MVEAVRSGDILSIKVRFKPIVAGKTEMIYPQISKDDYENSFYVIAGNKKHLLLKDSNDKPLTNPKLMIRTAKDAPIAGSWQGKFPAPPKEIKEVSLTIPGVETFDAIKITDR</sequence>
<accession>A0A6N0JXG5</accession>
<evidence type="ECO:0000313" key="1">
    <source>
        <dbReference type="EMBL" id="QKQ51228.1"/>
    </source>
</evidence>
<name>A0A6N0JXG5_ACHDE</name>
<dbReference type="AlphaFoldDB" id="A0A6N0JXG5"/>
<dbReference type="EMBL" id="CP054569">
    <property type="protein sequence ID" value="QKQ51228.1"/>
    <property type="molecule type" value="Genomic_DNA"/>
</dbReference>
<dbReference type="OrthoDB" id="9132095at2"/>